<feature type="binding site" evidence="2">
    <location>
        <position position="52"/>
    </location>
    <ligand>
        <name>ATP</name>
        <dbReference type="ChEBI" id="CHEBI:30616"/>
    </ligand>
</feature>
<comment type="caution">
    <text evidence="3">The sequence shown here is derived from an EMBL/GenBank/DDBJ whole genome shotgun (WGS) entry which is preliminary data.</text>
</comment>
<comment type="caution">
    <text evidence="2">Lacks conserved residue(s) required for the propagation of feature annotation.</text>
</comment>
<feature type="binding site" evidence="2">
    <location>
        <begin position="12"/>
        <end position="17"/>
    </location>
    <ligand>
        <name>ATP</name>
        <dbReference type="ChEBI" id="CHEBI:30616"/>
    </ligand>
</feature>
<evidence type="ECO:0000256" key="2">
    <source>
        <dbReference type="HAMAP-Rule" id="MF_00336"/>
    </source>
</evidence>
<dbReference type="Gene3D" id="3.40.50.300">
    <property type="entry name" value="P-loop containing nucleotide triphosphate hydrolases"/>
    <property type="match status" value="1"/>
</dbReference>
<keyword evidence="4" id="KW-1185">Reference proteome</keyword>
<dbReference type="UniPathway" id="UPA00078">
    <property type="reaction ID" value="UER00161"/>
</dbReference>
<dbReference type="HAMAP" id="MF_00336">
    <property type="entry name" value="BioD"/>
    <property type="match status" value="1"/>
</dbReference>
<feature type="binding site" evidence="2">
    <location>
        <position position="16"/>
    </location>
    <ligand>
        <name>Mg(2+)</name>
        <dbReference type="ChEBI" id="CHEBI:18420"/>
    </ligand>
</feature>
<comment type="subunit">
    <text evidence="2">Homodimer.</text>
</comment>
<evidence type="ECO:0000313" key="3">
    <source>
        <dbReference type="EMBL" id="KCZ98834.1"/>
    </source>
</evidence>
<feature type="binding site" evidence="2">
    <location>
        <position position="41"/>
    </location>
    <ligand>
        <name>substrate</name>
    </ligand>
</feature>
<dbReference type="STRING" id="1280954.HPO_08039"/>
<feature type="active site" evidence="2">
    <location>
        <position position="37"/>
    </location>
</feature>
<dbReference type="GO" id="GO:0009102">
    <property type="term" value="P:biotin biosynthetic process"/>
    <property type="evidence" value="ECO:0007669"/>
    <property type="project" value="UniProtKB-UniRule"/>
</dbReference>
<feature type="binding site" evidence="2">
    <location>
        <position position="117"/>
    </location>
    <ligand>
        <name>Mg(2+)</name>
        <dbReference type="ChEBI" id="CHEBI:18420"/>
    </ligand>
</feature>
<dbReference type="Pfam" id="PF13500">
    <property type="entry name" value="AAA_26"/>
    <property type="match status" value="1"/>
</dbReference>
<keyword evidence="2" id="KW-0067">ATP-binding</keyword>
<name>A0A062VL51_9PROT</name>
<comment type="pathway">
    <text evidence="2">Cofactor biosynthesis; biotin biosynthesis; biotin from 7,8-diaminononanoate: step 1/2.</text>
</comment>
<dbReference type="RefSeq" id="WP_035596821.1">
    <property type="nucleotide sequence ID" value="NZ_ARYM01000008.1"/>
</dbReference>
<feature type="binding site" evidence="2">
    <location>
        <begin position="177"/>
        <end position="178"/>
    </location>
    <ligand>
        <name>ATP</name>
        <dbReference type="ChEBI" id="CHEBI:30616"/>
    </ligand>
</feature>
<evidence type="ECO:0000256" key="1">
    <source>
        <dbReference type="ARBA" id="ARBA00022756"/>
    </source>
</evidence>
<evidence type="ECO:0000313" key="4">
    <source>
        <dbReference type="Proteomes" id="UP000027100"/>
    </source>
</evidence>
<keyword evidence="2" id="KW-0963">Cytoplasm</keyword>
<dbReference type="GO" id="GO:0004141">
    <property type="term" value="F:dethiobiotin synthase activity"/>
    <property type="evidence" value="ECO:0007669"/>
    <property type="project" value="UniProtKB-UniRule"/>
</dbReference>
<dbReference type="OrthoDB" id="9802097at2"/>
<dbReference type="PATRIC" id="fig|1280954.3.peg.1630"/>
<keyword evidence="1 2" id="KW-0093">Biotin biosynthesis</keyword>
<dbReference type="SUPFAM" id="SSF52540">
    <property type="entry name" value="P-loop containing nucleoside triphosphate hydrolases"/>
    <property type="match status" value="1"/>
</dbReference>
<keyword evidence="2" id="KW-0460">Magnesium</keyword>
<comment type="similarity">
    <text evidence="2">Belongs to the dethiobiotin synthetase family.</text>
</comment>
<dbReference type="InterPro" id="IPR004472">
    <property type="entry name" value="DTB_synth_BioD"/>
</dbReference>
<reference evidence="3 4" key="1">
    <citation type="journal article" date="2014" name="Antonie Van Leeuwenhoek">
        <title>Hyphomonas beringensis sp. nov. and Hyphomonas chukchiensis sp. nov., isolated from surface seawater of the Bering Sea and Chukchi Sea.</title>
        <authorList>
            <person name="Li C."/>
            <person name="Lai Q."/>
            <person name="Li G."/>
            <person name="Dong C."/>
            <person name="Wang J."/>
            <person name="Liao Y."/>
            <person name="Shao Z."/>
        </authorList>
    </citation>
    <scope>NUCLEOTIDE SEQUENCE [LARGE SCALE GENOMIC DNA]</scope>
    <source>
        <strain evidence="3 4">PS728</strain>
    </source>
</reference>
<keyword evidence="2" id="KW-0479">Metal-binding</keyword>
<dbReference type="PIRSF" id="PIRSF006755">
    <property type="entry name" value="DTB_synth"/>
    <property type="match status" value="1"/>
</dbReference>
<dbReference type="InterPro" id="IPR027417">
    <property type="entry name" value="P-loop_NTPase"/>
</dbReference>
<comment type="catalytic activity">
    <reaction evidence="2">
        <text>(7R,8S)-7,8-diammoniononanoate + CO2 + ATP = (4R,5S)-dethiobiotin + ADP + phosphate + 3 H(+)</text>
        <dbReference type="Rhea" id="RHEA:15805"/>
        <dbReference type="ChEBI" id="CHEBI:15378"/>
        <dbReference type="ChEBI" id="CHEBI:16526"/>
        <dbReference type="ChEBI" id="CHEBI:30616"/>
        <dbReference type="ChEBI" id="CHEBI:43474"/>
        <dbReference type="ChEBI" id="CHEBI:149469"/>
        <dbReference type="ChEBI" id="CHEBI:149473"/>
        <dbReference type="ChEBI" id="CHEBI:456216"/>
        <dbReference type="EC" id="6.3.3.3"/>
    </reaction>
</comment>
<feature type="binding site" evidence="2">
    <location>
        <begin position="117"/>
        <end position="120"/>
    </location>
    <ligand>
        <name>ATP</name>
        <dbReference type="ChEBI" id="CHEBI:30616"/>
    </ligand>
</feature>
<dbReference type="NCBIfam" id="TIGR00347">
    <property type="entry name" value="bioD"/>
    <property type="match status" value="1"/>
</dbReference>
<dbReference type="PANTHER" id="PTHR43210">
    <property type="entry name" value="DETHIOBIOTIN SYNTHETASE"/>
    <property type="match status" value="1"/>
</dbReference>
<keyword evidence="2" id="KW-0436">Ligase</keyword>
<comment type="cofactor">
    <cofactor evidence="2">
        <name>Mg(2+)</name>
        <dbReference type="ChEBI" id="CHEBI:18420"/>
    </cofactor>
</comment>
<dbReference type="AlphaFoldDB" id="A0A062VL51"/>
<comment type="function">
    <text evidence="2">Catalyzes a mechanistically unusual reaction, the ATP-dependent insertion of CO2 between the N7 and N8 nitrogen atoms of 7,8-diaminopelargonic acid (DAPA, also called 7,8-diammoniononanoate) to form a ureido ring.</text>
</comment>
<sequence>MRGYFVTATGTDIGKTYISARLIEVWRSRGFVTQATKPLMSGFAEDALEQSDAGRLLLAMGQVVTPASVSEICLHRLAPPLAPNVAMRQAGIVQNYNEIRSFVERRLAVGADVHLVEGAGGVMSPLTDETLQIDLMADLQLKVILVTAPYLGSISHTLTAIDALQARGLEIAALVVSQPFVSGGQPGAFIEEVCRFRTLPMVGIPHGQDAKSLDLLLMQQDAGI</sequence>
<dbReference type="EMBL" id="ARYM01000008">
    <property type="protein sequence ID" value="KCZ98834.1"/>
    <property type="molecule type" value="Genomic_DNA"/>
</dbReference>
<dbReference type="GO" id="GO:0005524">
    <property type="term" value="F:ATP binding"/>
    <property type="evidence" value="ECO:0007669"/>
    <property type="project" value="UniProtKB-UniRule"/>
</dbReference>
<dbReference type="Proteomes" id="UP000027100">
    <property type="component" value="Unassembled WGS sequence"/>
</dbReference>
<proteinExistence type="inferred from homology"/>
<comment type="subcellular location">
    <subcellularLocation>
        <location evidence="2">Cytoplasm</location>
    </subcellularLocation>
</comment>
<dbReference type="EC" id="6.3.3.3" evidence="2"/>
<dbReference type="PANTHER" id="PTHR43210:SF5">
    <property type="entry name" value="DETHIOBIOTIN SYNTHETASE"/>
    <property type="match status" value="1"/>
</dbReference>
<accession>A0A062VL51</accession>
<dbReference type="CDD" id="cd03109">
    <property type="entry name" value="DTBS"/>
    <property type="match status" value="1"/>
</dbReference>
<keyword evidence="2" id="KW-0547">Nucleotide-binding</keyword>
<dbReference type="GO" id="GO:0000287">
    <property type="term" value="F:magnesium ion binding"/>
    <property type="evidence" value="ECO:0007669"/>
    <property type="project" value="UniProtKB-UniRule"/>
</dbReference>
<feature type="binding site" evidence="2">
    <location>
        <position position="52"/>
    </location>
    <ligand>
        <name>Mg(2+)</name>
        <dbReference type="ChEBI" id="CHEBI:18420"/>
    </ligand>
</feature>
<organism evidence="3 4">
    <name type="scientific">Hyphomonas polymorpha PS728</name>
    <dbReference type="NCBI Taxonomy" id="1280954"/>
    <lineage>
        <taxon>Bacteria</taxon>
        <taxon>Pseudomonadati</taxon>
        <taxon>Pseudomonadota</taxon>
        <taxon>Alphaproteobacteria</taxon>
        <taxon>Hyphomonadales</taxon>
        <taxon>Hyphomonadaceae</taxon>
        <taxon>Hyphomonas</taxon>
    </lineage>
</organism>
<dbReference type="eggNOG" id="COG0132">
    <property type="taxonomic scope" value="Bacteria"/>
</dbReference>
<protein>
    <recommendedName>
        <fullName evidence="2">ATP-dependent dethiobiotin synthetase BioD</fullName>
        <ecNumber evidence="2">6.3.3.3</ecNumber>
    </recommendedName>
    <alternativeName>
        <fullName evidence="2">DTB synthetase</fullName>
        <shortName evidence="2">DTBS</shortName>
    </alternativeName>
    <alternativeName>
        <fullName evidence="2">Dethiobiotin synthase</fullName>
    </alternativeName>
</protein>
<dbReference type="GO" id="GO:0005829">
    <property type="term" value="C:cytosol"/>
    <property type="evidence" value="ECO:0007669"/>
    <property type="project" value="TreeGrafter"/>
</dbReference>
<feature type="binding site" evidence="2">
    <location>
        <begin position="205"/>
        <end position="207"/>
    </location>
    <ligand>
        <name>ATP</name>
        <dbReference type="ChEBI" id="CHEBI:30616"/>
    </ligand>
</feature>
<gene>
    <name evidence="2" type="primary">bioD</name>
    <name evidence="3" type="ORF">HPO_08039</name>
</gene>